<evidence type="ECO:0000313" key="4">
    <source>
        <dbReference type="Proteomes" id="UP000192840"/>
    </source>
</evidence>
<keyword evidence="4" id="KW-1185">Reference proteome</keyword>
<dbReference type="Proteomes" id="UP000192840">
    <property type="component" value="Unassembled WGS sequence"/>
</dbReference>
<keyword evidence="2" id="KW-0560">Oxidoreductase</keyword>
<dbReference type="InterPro" id="IPR020904">
    <property type="entry name" value="Sc_DH/Rdtase_CS"/>
</dbReference>
<dbReference type="PRINTS" id="PR00081">
    <property type="entry name" value="GDHRDH"/>
</dbReference>
<dbReference type="InterPro" id="IPR036291">
    <property type="entry name" value="NAD(P)-bd_dom_sf"/>
</dbReference>
<dbReference type="PANTHER" id="PTHR43639:SF1">
    <property type="entry name" value="SHORT-CHAIN DEHYDROGENASE_REDUCTASE FAMILY PROTEIN"/>
    <property type="match status" value="1"/>
</dbReference>
<dbReference type="PROSITE" id="PS00061">
    <property type="entry name" value="ADH_SHORT"/>
    <property type="match status" value="1"/>
</dbReference>
<evidence type="ECO:0000256" key="1">
    <source>
        <dbReference type="ARBA" id="ARBA00006484"/>
    </source>
</evidence>
<comment type="similarity">
    <text evidence="1">Belongs to the short-chain dehydrogenases/reductases (SDR) family.</text>
</comment>
<protein>
    <submittedName>
        <fullName evidence="3">2-hydroxycyclohexanecarboxyl-CoA dehydrogenase</fullName>
    </submittedName>
</protein>
<evidence type="ECO:0000256" key="2">
    <source>
        <dbReference type="ARBA" id="ARBA00023002"/>
    </source>
</evidence>
<organism evidence="3 4">
    <name type="scientific">Lentzea albidocapillata</name>
    <dbReference type="NCBI Taxonomy" id="40571"/>
    <lineage>
        <taxon>Bacteria</taxon>
        <taxon>Bacillati</taxon>
        <taxon>Actinomycetota</taxon>
        <taxon>Actinomycetes</taxon>
        <taxon>Pseudonocardiales</taxon>
        <taxon>Pseudonocardiaceae</taxon>
        <taxon>Lentzea</taxon>
    </lineage>
</organism>
<proteinExistence type="inferred from homology"/>
<dbReference type="AlphaFoldDB" id="A0A1W2DGW7"/>
<dbReference type="Gene3D" id="3.40.50.720">
    <property type="entry name" value="NAD(P)-binding Rossmann-like Domain"/>
    <property type="match status" value="1"/>
</dbReference>
<dbReference type="Pfam" id="PF13561">
    <property type="entry name" value="adh_short_C2"/>
    <property type="match status" value="1"/>
</dbReference>
<gene>
    <name evidence="3" type="ORF">SAMN05660733_02965</name>
</gene>
<dbReference type="PANTHER" id="PTHR43639">
    <property type="entry name" value="OXIDOREDUCTASE, SHORT-CHAIN DEHYDROGENASE/REDUCTASE FAMILY (AFU_ORTHOLOGUE AFUA_5G02870)"/>
    <property type="match status" value="1"/>
</dbReference>
<sequence length="246" mass="25295">MNASPQFGFTPGDILVVTGAASGIGRATAHQAAGAGLTVAAWDLDGDGAATTVAEITEAGGTALAVTADVSVAEQVDEGFARSRELGTVRYLVNNAGPSSAVELDFDEALRISVGSMRRMVETFLSPAPTGAAVVNIASVAGNVIGTASDWYCASKSAVAGYTRHLAAYRSHEVRANSVAPGMTDTPRLAGFASSEVGQRALERVPLHRMGTPEEIGWAVLFLLSPLASYVNGVFLPVDGGWTVTQ</sequence>
<name>A0A1W2DGW7_9PSEU</name>
<dbReference type="STRING" id="40571.SAMN05660733_02965"/>
<reference evidence="4" key="1">
    <citation type="submission" date="2017-04" db="EMBL/GenBank/DDBJ databases">
        <authorList>
            <person name="Varghese N."/>
            <person name="Submissions S."/>
        </authorList>
    </citation>
    <scope>NUCLEOTIDE SEQUENCE [LARGE SCALE GENOMIC DNA]</scope>
    <source>
        <strain evidence="4">DSM 44073</strain>
    </source>
</reference>
<evidence type="ECO:0000313" key="3">
    <source>
        <dbReference type="EMBL" id="SMC96178.1"/>
    </source>
</evidence>
<dbReference type="InterPro" id="IPR002347">
    <property type="entry name" value="SDR_fam"/>
</dbReference>
<dbReference type="OrthoDB" id="7064009at2"/>
<dbReference type="CDD" id="cd05233">
    <property type="entry name" value="SDR_c"/>
    <property type="match status" value="1"/>
</dbReference>
<dbReference type="EMBL" id="FWYC01000007">
    <property type="protein sequence ID" value="SMC96178.1"/>
    <property type="molecule type" value="Genomic_DNA"/>
</dbReference>
<dbReference type="GO" id="GO:0016491">
    <property type="term" value="F:oxidoreductase activity"/>
    <property type="evidence" value="ECO:0007669"/>
    <property type="project" value="UniProtKB-KW"/>
</dbReference>
<dbReference type="RefSeq" id="WP_051769963.1">
    <property type="nucleotide sequence ID" value="NZ_FWYC01000007.1"/>
</dbReference>
<dbReference type="PRINTS" id="PR00080">
    <property type="entry name" value="SDRFAMILY"/>
</dbReference>
<dbReference type="SUPFAM" id="SSF51735">
    <property type="entry name" value="NAD(P)-binding Rossmann-fold domains"/>
    <property type="match status" value="1"/>
</dbReference>
<dbReference type="eggNOG" id="COG1028">
    <property type="taxonomic scope" value="Bacteria"/>
</dbReference>
<accession>A0A1W2DGW7</accession>